<name>A0A9W9KR37_9EURO</name>
<comment type="caution">
    <text evidence="2">The sequence shown here is derived from an EMBL/GenBank/DDBJ whole genome shotgun (WGS) entry which is preliminary data.</text>
</comment>
<feature type="region of interest" description="Disordered" evidence="1">
    <location>
        <begin position="1"/>
        <end position="28"/>
    </location>
</feature>
<organism evidence="2 3">
    <name type="scientific">Penicillium alfredii</name>
    <dbReference type="NCBI Taxonomy" id="1506179"/>
    <lineage>
        <taxon>Eukaryota</taxon>
        <taxon>Fungi</taxon>
        <taxon>Dikarya</taxon>
        <taxon>Ascomycota</taxon>
        <taxon>Pezizomycotina</taxon>
        <taxon>Eurotiomycetes</taxon>
        <taxon>Eurotiomycetidae</taxon>
        <taxon>Eurotiales</taxon>
        <taxon>Aspergillaceae</taxon>
        <taxon>Penicillium</taxon>
    </lineage>
</organism>
<accession>A0A9W9KR37</accession>
<evidence type="ECO:0000313" key="2">
    <source>
        <dbReference type="EMBL" id="KAJ5115110.1"/>
    </source>
</evidence>
<keyword evidence="3" id="KW-1185">Reference proteome</keyword>
<reference evidence="2" key="1">
    <citation type="submission" date="2022-11" db="EMBL/GenBank/DDBJ databases">
        <authorList>
            <person name="Petersen C."/>
        </authorList>
    </citation>
    <scope>NUCLEOTIDE SEQUENCE</scope>
    <source>
        <strain evidence="2">IBT 34128</strain>
    </source>
</reference>
<dbReference type="RefSeq" id="XP_056516302.1">
    <property type="nucleotide sequence ID" value="XM_056651452.1"/>
</dbReference>
<reference evidence="2" key="2">
    <citation type="journal article" date="2023" name="IMA Fungus">
        <title>Comparative genomic study of the Penicillium genus elucidates a diverse pangenome and 15 lateral gene transfer events.</title>
        <authorList>
            <person name="Petersen C."/>
            <person name="Sorensen T."/>
            <person name="Nielsen M.R."/>
            <person name="Sondergaard T.E."/>
            <person name="Sorensen J.L."/>
            <person name="Fitzpatrick D.A."/>
            <person name="Frisvad J.C."/>
            <person name="Nielsen K.L."/>
        </authorList>
    </citation>
    <scope>NUCLEOTIDE SEQUENCE</scope>
    <source>
        <strain evidence="2">IBT 34128</strain>
    </source>
</reference>
<dbReference type="Proteomes" id="UP001141434">
    <property type="component" value="Unassembled WGS sequence"/>
</dbReference>
<dbReference type="GeneID" id="81390620"/>
<proteinExistence type="predicted"/>
<gene>
    <name evidence="2" type="ORF">NUU61_000869</name>
</gene>
<evidence type="ECO:0000256" key="1">
    <source>
        <dbReference type="SAM" id="MobiDB-lite"/>
    </source>
</evidence>
<sequence>MTCRKKSNITRLVDSTDPRGYGMSRSGVFHPSQIAPAASETSADSEPYAVHGWASGCSPALEKTHSDPPFSMFRVVRAGF</sequence>
<protein>
    <submittedName>
        <fullName evidence="2">Uncharacterized protein</fullName>
    </submittedName>
</protein>
<dbReference type="EMBL" id="JAPMSZ010000001">
    <property type="protein sequence ID" value="KAJ5115110.1"/>
    <property type="molecule type" value="Genomic_DNA"/>
</dbReference>
<dbReference type="AlphaFoldDB" id="A0A9W9KR37"/>
<evidence type="ECO:0000313" key="3">
    <source>
        <dbReference type="Proteomes" id="UP001141434"/>
    </source>
</evidence>